<name>W4VGL8_9BACI</name>
<dbReference type="RefSeq" id="WP_035722531.1">
    <property type="nucleotide sequence ID" value="NZ_BAVS01000005.1"/>
</dbReference>
<sequence>MNDLKDAPDIRVLATEGNALEQEIITFISQSSKSIEIGSPPISSRLKKSILLLWMHYSEV</sequence>
<reference evidence="1 2" key="1">
    <citation type="journal article" date="2014" name="Genome Announc.">
        <title>Draft Genome Sequence of the Boron-Tolerant and Moderately Halotolerant Bacterium Gracilibacillus boraciitolerans JCM 21714T.</title>
        <authorList>
            <person name="Ahmed I."/>
            <person name="Oshima K."/>
            <person name="Suda W."/>
            <person name="Kitamura K."/>
            <person name="Iida T."/>
            <person name="Ohmori Y."/>
            <person name="Fujiwara T."/>
            <person name="Hattori M."/>
            <person name="Ohkuma M."/>
        </authorList>
    </citation>
    <scope>NUCLEOTIDE SEQUENCE [LARGE SCALE GENOMIC DNA]</scope>
    <source>
        <strain evidence="1 2">JCM 21714</strain>
    </source>
</reference>
<evidence type="ECO:0000313" key="2">
    <source>
        <dbReference type="Proteomes" id="UP000019102"/>
    </source>
</evidence>
<protein>
    <submittedName>
        <fullName evidence="1">Uncharacterized protein</fullName>
    </submittedName>
</protein>
<comment type="caution">
    <text evidence="1">The sequence shown here is derived from an EMBL/GenBank/DDBJ whole genome shotgun (WGS) entry which is preliminary data.</text>
</comment>
<proteinExistence type="predicted"/>
<accession>W4VGL8</accession>
<gene>
    <name evidence="1" type="ORF">JCM21714_1547</name>
</gene>
<dbReference type="Proteomes" id="UP000019102">
    <property type="component" value="Unassembled WGS sequence"/>
</dbReference>
<dbReference type="EMBL" id="BAVS01000005">
    <property type="protein sequence ID" value="GAE92540.1"/>
    <property type="molecule type" value="Genomic_DNA"/>
</dbReference>
<evidence type="ECO:0000313" key="1">
    <source>
        <dbReference type="EMBL" id="GAE92540.1"/>
    </source>
</evidence>
<keyword evidence="2" id="KW-1185">Reference proteome</keyword>
<organism evidence="1 2">
    <name type="scientific">Gracilibacillus boraciitolerans JCM 21714</name>
    <dbReference type="NCBI Taxonomy" id="1298598"/>
    <lineage>
        <taxon>Bacteria</taxon>
        <taxon>Bacillati</taxon>
        <taxon>Bacillota</taxon>
        <taxon>Bacilli</taxon>
        <taxon>Bacillales</taxon>
        <taxon>Bacillaceae</taxon>
        <taxon>Gracilibacillus</taxon>
    </lineage>
</organism>
<dbReference type="STRING" id="1298598.JCM21714_1547"/>
<dbReference type="AlphaFoldDB" id="W4VGL8"/>